<dbReference type="InterPro" id="IPR050490">
    <property type="entry name" value="Bact_solute-bd_prot1"/>
</dbReference>
<dbReference type="Gene3D" id="3.40.190.10">
    <property type="entry name" value="Periplasmic binding protein-like II"/>
    <property type="match status" value="1"/>
</dbReference>
<keyword evidence="3" id="KW-0472">Membrane</keyword>
<protein>
    <submittedName>
        <fullName evidence="7">N-Acetyl-D-glucosamine ABC transport system, sugar-binding protein</fullName>
    </submittedName>
</protein>
<dbReference type="AlphaFoldDB" id="A0A6J4H0J9"/>
<dbReference type="PANTHER" id="PTHR43649:SF33">
    <property type="entry name" value="POLYGALACTURONAN_RHAMNOGALACTURONAN-BINDING PROTEIN YTCQ"/>
    <property type="match status" value="1"/>
</dbReference>
<dbReference type="CDD" id="cd13585">
    <property type="entry name" value="PBP2_TMBP_like"/>
    <property type="match status" value="1"/>
</dbReference>
<dbReference type="PANTHER" id="PTHR43649">
    <property type="entry name" value="ARABINOSE-BINDING PROTEIN-RELATED"/>
    <property type="match status" value="1"/>
</dbReference>
<keyword evidence="5" id="KW-0449">Lipoprotein</keyword>
<dbReference type="EMBL" id="CADCTC010000002">
    <property type="protein sequence ID" value="CAA9210957.1"/>
    <property type="molecule type" value="Genomic_DNA"/>
</dbReference>
<evidence type="ECO:0000256" key="6">
    <source>
        <dbReference type="SAM" id="SignalP"/>
    </source>
</evidence>
<organism evidence="7">
    <name type="scientific">uncultured Chloroflexota bacterium</name>
    <dbReference type="NCBI Taxonomy" id="166587"/>
    <lineage>
        <taxon>Bacteria</taxon>
        <taxon>Bacillati</taxon>
        <taxon>Chloroflexota</taxon>
        <taxon>environmental samples</taxon>
    </lineage>
</organism>
<dbReference type="InterPro" id="IPR006059">
    <property type="entry name" value="SBP"/>
</dbReference>
<evidence type="ECO:0000256" key="3">
    <source>
        <dbReference type="ARBA" id="ARBA00023136"/>
    </source>
</evidence>
<name>A0A6J4H0J9_9CHLR</name>
<keyword evidence="1" id="KW-1003">Cell membrane</keyword>
<evidence type="ECO:0000256" key="2">
    <source>
        <dbReference type="ARBA" id="ARBA00022729"/>
    </source>
</evidence>
<evidence type="ECO:0000256" key="4">
    <source>
        <dbReference type="ARBA" id="ARBA00023139"/>
    </source>
</evidence>
<evidence type="ECO:0000313" key="7">
    <source>
        <dbReference type="EMBL" id="CAA9210957.1"/>
    </source>
</evidence>
<feature type="signal peptide" evidence="6">
    <location>
        <begin position="1"/>
        <end position="26"/>
    </location>
</feature>
<gene>
    <name evidence="7" type="ORF">AVDCRST_MAG77-263</name>
</gene>
<proteinExistence type="predicted"/>
<dbReference type="SUPFAM" id="SSF53850">
    <property type="entry name" value="Periplasmic binding protein-like II"/>
    <property type="match status" value="1"/>
</dbReference>
<evidence type="ECO:0000256" key="5">
    <source>
        <dbReference type="ARBA" id="ARBA00023288"/>
    </source>
</evidence>
<keyword evidence="2 6" id="KW-0732">Signal</keyword>
<dbReference type="PROSITE" id="PS51257">
    <property type="entry name" value="PROKAR_LIPOPROTEIN"/>
    <property type="match status" value="1"/>
</dbReference>
<sequence length="450" mass="49395">MMTMSKRRFFQMAGSAGAIACTPLLAACGADGGAAGGGAAAKPAGKASGNIRFSFFGSVEEKAVWEKIAQQMVEKTPGVKVESEHIPSDYFTKIQTAIAGGDAADVILMEDKPTSGYAKKGFFKELDGYLSTDSSFKQSDYYAVLFDGLKYRGKLYGLPQHWLTQSIAYNKNILTAAGVKLPPKDPNDTSWNWNTFLDAAKKLTVNSGGKVQWGFPLTGYSWTRWRMWVWQNGGEVLSKDLKQCLLDTPAAIEGLQFYADLMNKHHVAPTNEERRADGNLDDTALFAAGKAAMIATPPYFHQLRTRIKDFEWDVAPMPRSKKSAAPLWPDSISINAASKNPDAAFALVRYVIGPDGQKTVTELGRGVPVLKSVATSPSFLQTERDPKNVRMYLDVPQNGVVTQYTTVWDEMERANRTELEPVFLGQRTAKEGVTSLVPQINRLLQQAEVG</sequence>
<keyword evidence="4" id="KW-0564">Palmitate</keyword>
<accession>A0A6J4H0J9</accession>
<dbReference type="Pfam" id="PF01547">
    <property type="entry name" value="SBP_bac_1"/>
    <property type="match status" value="1"/>
</dbReference>
<evidence type="ECO:0000256" key="1">
    <source>
        <dbReference type="ARBA" id="ARBA00022475"/>
    </source>
</evidence>
<feature type="chain" id="PRO_5026848672" evidence="6">
    <location>
        <begin position="27"/>
        <end position="450"/>
    </location>
</feature>
<reference evidence="7" key="1">
    <citation type="submission" date="2020-02" db="EMBL/GenBank/DDBJ databases">
        <authorList>
            <person name="Meier V. D."/>
        </authorList>
    </citation>
    <scope>NUCLEOTIDE SEQUENCE</scope>
    <source>
        <strain evidence="7">AVDCRST_MAG77</strain>
    </source>
</reference>